<dbReference type="NCBIfam" id="TIGR03373">
    <property type="entry name" value="VI_minor_4"/>
    <property type="match status" value="1"/>
</dbReference>
<dbReference type="RefSeq" id="WP_075768155.1">
    <property type="nucleotide sequence ID" value="NZ_MJIL01000099.1"/>
</dbReference>
<dbReference type="Proteomes" id="UP000186905">
    <property type="component" value="Unassembled WGS sequence"/>
</dbReference>
<dbReference type="STRING" id="1903952.BIT28_10425"/>
<name>A0A1Q9G750_9GAMM</name>
<dbReference type="InterPro" id="IPR038225">
    <property type="entry name" value="TagF_sf"/>
</dbReference>
<dbReference type="Gene3D" id="3.40.1730.10">
    <property type="entry name" value="pa0076 domain"/>
    <property type="match status" value="1"/>
</dbReference>
<keyword evidence="2" id="KW-1185">Reference proteome</keyword>
<dbReference type="Pfam" id="PF09867">
    <property type="entry name" value="TagF_N"/>
    <property type="match status" value="1"/>
</dbReference>
<protein>
    <submittedName>
        <fullName evidence="1">Type VI secretion-associated protein</fullName>
    </submittedName>
</protein>
<comment type="caution">
    <text evidence="1">The sequence shown here is derived from an EMBL/GenBank/DDBJ whole genome shotgun (WGS) entry which is preliminary data.</text>
</comment>
<dbReference type="EMBL" id="MJIL01000099">
    <property type="protein sequence ID" value="OLQ70153.1"/>
    <property type="molecule type" value="Genomic_DNA"/>
</dbReference>
<gene>
    <name evidence="1" type="ORF">BIT28_10425</name>
</gene>
<accession>A0A1Q9G750</accession>
<evidence type="ECO:0000313" key="2">
    <source>
        <dbReference type="Proteomes" id="UP000186905"/>
    </source>
</evidence>
<proteinExistence type="predicted"/>
<dbReference type="OrthoDB" id="9801841at2"/>
<dbReference type="PIRSF" id="PIRSF029287">
    <property type="entry name" value="UCP029287"/>
    <property type="match status" value="1"/>
</dbReference>
<organism evidence="1 2">
    <name type="scientific">Photobacterium proteolyticum</name>
    <dbReference type="NCBI Taxonomy" id="1903952"/>
    <lineage>
        <taxon>Bacteria</taxon>
        <taxon>Pseudomonadati</taxon>
        <taxon>Pseudomonadota</taxon>
        <taxon>Gammaproteobacteria</taxon>
        <taxon>Vibrionales</taxon>
        <taxon>Vibrionaceae</taxon>
        <taxon>Photobacterium</taxon>
    </lineage>
</organism>
<dbReference type="AlphaFoldDB" id="A0A1Q9G750"/>
<dbReference type="InterPro" id="IPR017748">
    <property type="entry name" value="TagF"/>
</dbReference>
<reference evidence="1 2" key="1">
    <citation type="submission" date="2016-09" db="EMBL/GenBank/DDBJ databases">
        <title>Photobacterium proteolyticum sp. nov. a protease producing bacterium isolated from ocean sediments of Laizhou Bay.</title>
        <authorList>
            <person name="Li Y."/>
        </authorList>
    </citation>
    <scope>NUCLEOTIDE SEQUENCE [LARGE SCALE GENOMIC DNA]</scope>
    <source>
        <strain evidence="1 2">13-12</strain>
    </source>
</reference>
<sequence>MSDNIIEPAFGYFGKIPDRGDFIQAHLSPEFVKPWNDWLQATLAVSREQLGEQWLDYYLTSPIWHFVLSPGVCGDSCVAGTLMPSIDQVGRHFYFTLASAVDCPAVRCWLGKEWSLMTEEHVLKLLDEPTELDVWISELDSAAMFQQASLYQQITQIETDNSDYMVLQDGLEYHSEFVLHRELRQRFERYCIWWTSGSEQIAECTLVTKGMPLVSQFSAMLDGNWEKWGW</sequence>
<evidence type="ECO:0000313" key="1">
    <source>
        <dbReference type="EMBL" id="OLQ70153.1"/>
    </source>
</evidence>